<comment type="caution">
    <text evidence="1">The sequence shown here is derived from an EMBL/GenBank/DDBJ whole genome shotgun (WGS) entry which is preliminary data.</text>
</comment>
<accession>A0ABD3H355</accession>
<proteinExistence type="predicted"/>
<evidence type="ECO:0000313" key="1">
    <source>
        <dbReference type="EMBL" id="KAL3685937.1"/>
    </source>
</evidence>
<evidence type="ECO:0000313" key="2">
    <source>
        <dbReference type="Proteomes" id="UP001633002"/>
    </source>
</evidence>
<dbReference type="Proteomes" id="UP001633002">
    <property type="component" value="Unassembled WGS sequence"/>
</dbReference>
<organism evidence="1 2">
    <name type="scientific">Riccia sorocarpa</name>
    <dbReference type="NCBI Taxonomy" id="122646"/>
    <lineage>
        <taxon>Eukaryota</taxon>
        <taxon>Viridiplantae</taxon>
        <taxon>Streptophyta</taxon>
        <taxon>Embryophyta</taxon>
        <taxon>Marchantiophyta</taxon>
        <taxon>Marchantiopsida</taxon>
        <taxon>Marchantiidae</taxon>
        <taxon>Marchantiales</taxon>
        <taxon>Ricciaceae</taxon>
        <taxon>Riccia</taxon>
    </lineage>
</organism>
<gene>
    <name evidence="1" type="ORF">R1sor_003959</name>
</gene>
<keyword evidence="2" id="KW-1185">Reference proteome</keyword>
<dbReference type="AlphaFoldDB" id="A0ABD3H355"/>
<name>A0ABD3H355_9MARC</name>
<dbReference type="EMBL" id="JBJQOH010000006">
    <property type="protein sequence ID" value="KAL3685937.1"/>
    <property type="molecule type" value="Genomic_DNA"/>
</dbReference>
<sequence>MVLEQALTSLKQKGLNIEEKMSMYLKLPEAGASTEIQRQRPLSYPELATHDIAYKLKSWIYTCAKSAAARGDIDPKILTVDGRDCKYQEGGETHKAAKDLLKST</sequence>
<reference evidence="1 2" key="1">
    <citation type="submission" date="2024-09" db="EMBL/GenBank/DDBJ databases">
        <title>Chromosome-scale assembly of Riccia sorocarpa.</title>
        <authorList>
            <person name="Paukszto L."/>
        </authorList>
    </citation>
    <scope>NUCLEOTIDE SEQUENCE [LARGE SCALE GENOMIC DNA]</scope>
    <source>
        <strain evidence="1">LP-2024</strain>
        <tissue evidence="1">Aerial parts of the thallus</tissue>
    </source>
</reference>
<protein>
    <submittedName>
        <fullName evidence="1">Uncharacterized protein</fullName>
    </submittedName>
</protein>